<feature type="domain" description="Leucine-binding protein" evidence="5">
    <location>
        <begin position="44"/>
        <end position="380"/>
    </location>
</feature>
<evidence type="ECO:0000256" key="1">
    <source>
        <dbReference type="ARBA" id="ARBA00010062"/>
    </source>
</evidence>
<dbReference type="InterPro" id="IPR028082">
    <property type="entry name" value="Peripla_BP_I"/>
</dbReference>
<evidence type="ECO:0000256" key="2">
    <source>
        <dbReference type="ARBA" id="ARBA00022729"/>
    </source>
</evidence>
<keyword evidence="2 4" id="KW-0732">Signal</keyword>
<comment type="caution">
    <text evidence="6">The sequence shown here is derived from an EMBL/GenBank/DDBJ whole genome shotgun (WGS) entry which is preliminary data.</text>
</comment>
<dbReference type="PANTHER" id="PTHR30483:SF6">
    <property type="entry name" value="PERIPLASMIC BINDING PROTEIN OF ABC TRANSPORTER FOR NATURAL AMINO ACIDS"/>
    <property type="match status" value="1"/>
</dbReference>
<gene>
    <name evidence="6" type="ORF">VP06_28950</name>
</gene>
<feature type="signal peptide" evidence="4">
    <location>
        <begin position="1"/>
        <end position="26"/>
    </location>
</feature>
<evidence type="ECO:0000259" key="5">
    <source>
        <dbReference type="Pfam" id="PF13458"/>
    </source>
</evidence>
<name>A0A0J6S2X9_9HYPH</name>
<evidence type="ECO:0000313" key="7">
    <source>
        <dbReference type="Proteomes" id="UP000035929"/>
    </source>
</evidence>
<dbReference type="AlphaFoldDB" id="A0A0J6S2X9"/>
<sequence length="416" mass="43846">MSRALARTTALAAGLSFALAAGLAFAVAAQAQTVAPKGASDGVVKIGILNDQSGVYADFGGRGSVEAARMAVEDFGGKVLDVPVQIVDADHQNKPDVASNIARQWYDTDRVDAIMELTTSSVALAVQGLSKEKRKITIVDGAATSDLTGKQCTPYGFHWAYDTHALAVGTGGSLVETGGDTWFFLTADYAFGTALQADVTQYVTQKGGKVVGAVRHPLSAQDFSSFLLQAQGSGAKIIGLANAGLDTANAIKQASEFGIVQGGQRLAALLFTLAEVHGLGLKAAQGIVLTEGYYWDLDDQARAFAKRYMARTGKMPNMIQAGTYSSVTHYLKAVKAAGTDDTDAVAAKMREMKVDDFFGRGGTVQANGRMVHDMYLFQVKSPAESKAPWDYYKLLATIPGDKAFLSAKASGCPLTQ</sequence>
<evidence type="ECO:0000256" key="4">
    <source>
        <dbReference type="SAM" id="SignalP"/>
    </source>
</evidence>
<proteinExistence type="inferred from homology"/>
<keyword evidence="3" id="KW-0029">Amino-acid transport</keyword>
<dbReference type="InterPro" id="IPR028081">
    <property type="entry name" value="Leu-bd"/>
</dbReference>
<dbReference type="Gene3D" id="3.40.50.2300">
    <property type="match status" value="2"/>
</dbReference>
<dbReference type="PANTHER" id="PTHR30483">
    <property type="entry name" value="LEUCINE-SPECIFIC-BINDING PROTEIN"/>
    <property type="match status" value="1"/>
</dbReference>
<dbReference type="CDD" id="cd06327">
    <property type="entry name" value="PBP1_SBP-like"/>
    <property type="match status" value="1"/>
</dbReference>
<reference evidence="6 7" key="1">
    <citation type="submission" date="2015-03" db="EMBL/GenBank/DDBJ databases">
        <title>Genome sequencing of Methylobacterium aquaticum DSM16371 type strain.</title>
        <authorList>
            <person name="Chaudhry V."/>
            <person name="Patil P.B."/>
        </authorList>
    </citation>
    <scope>NUCLEOTIDE SEQUENCE [LARGE SCALE GENOMIC DNA]</scope>
    <source>
        <strain evidence="6 7">DSM 16371</strain>
    </source>
</reference>
<dbReference type="InterPro" id="IPR051010">
    <property type="entry name" value="BCAA_transport"/>
</dbReference>
<comment type="similarity">
    <text evidence="1">Belongs to the leucine-binding protein family.</text>
</comment>
<dbReference type="SUPFAM" id="SSF53822">
    <property type="entry name" value="Periplasmic binding protein-like I"/>
    <property type="match status" value="1"/>
</dbReference>
<dbReference type="GO" id="GO:0006865">
    <property type="term" value="P:amino acid transport"/>
    <property type="evidence" value="ECO:0007669"/>
    <property type="project" value="UniProtKB-KW"/>
</dbReference>
<organism evidence="6 7">
    <name type="scientific">Methylobacterium aquaticum</name>
    <dbReference type="NCBI Taxonomy" id="270351"/>
    <lineage>
        <taxon>Bacteria</taxon>
        <taxon>Pseudomonadati</taxon>
        <taxon>Pseudomonadota</taxon>
        <taxon>Alphaproteobacteria</taxon>
        <taxon>Hyphomicrobiales</taxon>
        <taxon>Methylobacteriaceae</taxon>
        <taxon>Methylobacterium</taxon>
    </lineage>
</organism>
<feature type="chain" id="PRO_5005281348" evidence="4">
    <location>
        <begin position="27"/>
        <end position="416"/>
    </location>
</feature>
<dbReference type="Proteomes" id="UP000035929">
    <property type="component" value="Unassembled WGS sequence"/>
</dbReference>
<dbReference type="PATRIC" id="fig|270351.6.peg.4102"/>
<evidence type="ECO:0000256" key="3">
    <source>
        <dbReference type="ARBA" id="ARBA00022970"/>
    </source>
</evidence>
<evidence type="ECO:0000313" key="6">
    <source>
        <dbReference type="EMBL" id="KMO27994.1"/>
    </source>
</evidence>
<protein>
    <submittedName>
        <fullName evidence="6">ABC transporter permease</fullName>
    </submittedName>
</protein>
<accession>A0A0J6S2X9</accession>
<dbReference type="EMBL" id="LABX01000274">
    <property type="protein sequence ID" value="KMO27994.1"/>
    <property type="molecule type" value="Genomic_DNA"/>
</dbReference>
<keyword evidence="3" id="KW-0813">Transport</keyword>
<dbReference type="Pfam" id="PF13458">
    <property type="entry name" value="Peripla_BP_6"/>
    <property type="match status" value="1"/>
</dbReference>